<evidence type="ECO:0000313" key="3">
    <source>
        <dbReference type="EMBL" id="MBW9052331.1"/>
    </source>
</evidence>
<dbReference type="SMART" id="SM00749">
    <property type="entry name" value="BON"/>
    <property type="match status" value="2"/>
</dbReference>
<gene>
    <name evidence="3" type="ORF">JNB85_07865</name>
</gene>
<dbReference type="InterPro" id="IPR007055">
    <property type="entry name" value="BON_dom"/>
</dbReference>
<dbReference type="Gene3D" id="3.30.1340.30">
    <property type="match status" value="3"/>
</dbReference>
<keyword evidence="4" id="KW-1185">Reference proteome</keyword>
<accession>A0ABS7GRR8</accession>
<organism evidence="3 4">
    <name type="scientific">Rhizobium mesosinicum</name>
    <dbReference type="NCBI Taxonomy" id="335017"/>
    <lineage>
        <taxon>Bacteria</taxon>
        <taxon>Pseudomonadati</taxon>
        <taxon>Pseudomonadota</taxon>
        <taxon>Alphaproteobacteria</taxon>
        <taxon>Hyphomicrobiales</taxon>
        <taxon>Rhizobiaceae</taxon>
        <taxon>Rhizobium/Agrobacterium group</taxon>
        <taxon>Rhizobium</taxon>
    </lineage>
</organism>
<feature type="domain" description="BON" evidence="2">
    <location>
        <begin position="148"/>
        <end position="215"/>
    </location>
</feature>
<dbReference type="PROSITE" id="PS50914">
    <property type="entry name" value="BON"/>
    <property type="match status" value="3"/>
</dbReference>
<feature type="domain" description="BON" evidence="2">
    <location>
        <begin position="77"/>
        <end position="145"/>
    </location>
</feature>
<protein>
    <submittedName>
        <fullName evidence="3">BON domain-containing protein</fullName>
    </submittedName>
</protein>
<dbReference type="RefSeq" id="WP_220333792.1">
    <property type="nucleotide sequence ID" value="NZ_JAEUAK010000003.1"/>
</dbReference>
<proteinExistence type="predicted"/>
<keyword evidence="1" id="KW-0732">Signal</keyword>
<dbReference type="PANTHER" id="PTHR34606:SF4">
    <property type="entry name" value="OUTER MEMBRANE LIPOPROTEIN DOLP"/>
    <property type="match status" value="1"/>
</dbReference>
<reference evidence="3 4" key="1">
    <citation type="journal article" date="2021" name="MBio">
        <title>Poor Competitiveness of Bradyrhizobium in Pigeon Pea Root Colonization in Indian Soils.</title>
        <authorList>
            <person name="Chalasani D."/>
            <person name="Basu A."/>
            <person name="Pullabhotla S.V.S.R.N."/>
            <person name="Jorrin B."/>
            <person name="Neal A.L."/>
            <person name="Poole P.S."/>
            <person name="Podile A.R."/>
            <person name="Tkacz A."/>
        </authorList>
    </citation>
    <scope>NUCLEOTIDE SEQUENCE [LARGE SCALE GENOMIC DNA]</scope>
    <source>
        <strain evidence="3 4">HU56</strain>
    </source>
</reference>
<evidence type="ECO:0000259" key="2">
    <source>
        <dbReference type="PROSITE" id="PS50914"/>
    </source>
</evidence>
<dbReference type="PANTHER" id="PTHR34606">
    <property type="entry name" value="BON DOMAIN-CONTAINING PROTEIN"/>
    <property type="match status" value="1"/>
</dbReference>
<dbReference type="Pfam" id="PF04972">
    <property type="entry name" value="BON"/>
    <property type="match status" value="3"/>
</dbReference>
<feature type="domain" description="BON" evidence="2">
    <location>
        <begin position="2"/>
        <end position="70"/>
    </location>
</feature>
<dbReference type="Proteomes" id="UP000717752">
    <property type="component" value="Unassembled WGS sequence"/>
</dbReference>
<evidence type="ECO:0000256" key="1">
    <source>
        <dbReference type="ARBA" id="ARBA00022729"/>
    </source>
</evidence>
<dbReference type="InterPro" id="IPR051686">
    <property type="entry name" value="Lipoprotein_DolP"/>
</dbReference>
<dbReference type="EMBL" id="JAEUAK010000003">
    <property type="protein sequence ID" value="MBW9052331.1"/>
    <property type="molecule type" value="Genomic_DNA"/>
</dbReference>
<dbReference type="InterPro" id="IPR014004">
    <property type="entry name" value="Transpt-assoc_nodulatn_dom_bac"/>
</dbReference>
<name>A0ABS7GRR8_9HYPH</name>
<evidence type="ECO:0000313" key="4">
    <source>
        <dbReference type="Proteomes" id="UP000717752"/>
    </source>
</evidence>
<comment type="caution">
    <text evidence="3">The sequence shown here is derived from an EMBL/GenBank/DDBJ whole genome shotgun (WGS) entry which is preliminary data.</text>
</comment>
<sequence>MNDLSLRQHILDELEFDPRVNAAEIGVIVEKGIVTLTGHVANYAEREAAEQVVSRVKGVRGIAQEIEVRIFGAAATDDDDIAARAVKMLDWDVCVPKDAVQVRVFKGWITLTGKVEWQYQKDAAYASVKSLAGVVGVSNLIEIKPQLSAMDIKKRIEDAFERDAEIESNHISVDVQGRKVILSGKVATWSQRRAAERAAWSAPGISTLEDRLTIV</sequence>